<dbReference type="RefSeq" id="WP_205919027.1">
    <property type="nucleotide sequence ID" value="NZ_JABDXN010000017.1"/>
</dbReference>
<evidence type="ECO:0000313" key="2">
    <source>
        <dbReference type="Proteomes" id="UP001549077"/>
    </source>
</evidence>
<gene>
    <name evidence="1" type="ORF">ABID08_000109</name>
</gene>
<accession>A0ABV2M8H2</accession>
<sequence>MFEVMGQMVFRNGCAKCGQVMFFRSVAMGRFGYNRRLSHPCDEEGRCRGTPVFALVAGTRVALILHANHQQNFK</sequence>
<keyword evidence="2" id="KW-1185">Reference proteome</keyword>
<reference evidence="1 2" key="1">
    <citation type="submission" date="2024-06" db="EMBL/GenBank/DDBJ databases">
        <title>Genomic Encyclopedia of Type Strains, Phase IV (KMG-IV): sequencing the most valuable type-strain genomes for metagenomic binning, comparative biology and taxonomic classification.</title>
        <authorList>
            <person name="Goeker M."/>
        </authorList>
    </citation>
    <scope>NUCLEOTIDE SEQUENCE [LARGE SCALE GENOMIC DNA]</scope>
    <source>
        <strain evidence="1 2">DSM 29288</strain>
    </source>
</reference>
<protein>
    <submittedName>
        <fullName evidence="1">Uncharacterized protein</fullName>
    </submittedName>
</protein>
<evidence type="ECO:0000313" key="1">
    <source>
        <dbReference type="EMBL" id="MET3752770.1"/>
    </source>
</evidence>
<comment type="caution">
    <text evidence="1">The sequence shown here is derived from an EMBL/GenBank/DDBJ whole genome shotgun (WGS) entry which is preliminary data.</text>
</comment>
<dbReference type="Proteomes" id="UP001549077">
    <property type="component" value="Unassembled WGS sequence"/>
</dbReference>
<dbReference type="EMBL" id="JBEPMY010000001">
    <property type="protein sequence ID" value="MET3752770.1"/>
    <property type="molecule type" value="Genomic_DNA"/>
</dbReference>
<name>A0ABV2M8H2_9HYPH</name>
<organism evidence="1 2">
    <name type="scientific">Rhizobium binae</name>
    <dbReference type="NCBI Taxonomy" id="1138190"/>
    <lineage>
        <taxon>Bacteria</taxon>
        <taxon>Pseudomonadati</taxon>
        <taxon>Pseudomonadota</taxon>
        <taxon>Alphaproteobacteria</taxon>
        <taxon>Hyphomicrobiales</taxon>
        <taxon>Rhizobiaceae</taxon>
        <taxon>Rhizobium/Agrobacterium group</taxon>
        <taxon>Rhizobium</taxon>
    </lineage>
</organism>
<proteinExistence type="predicted"/>